<dbReference type="AlphaFoldDB" id="A0A6C0BS01"/>
<proteinExistence type="predicted"/>
<sequence length="683" mass="77471">MKTRKRRIKRIKLKTKRYLQKFKDKITIKRMKGSGEKENKKTLKNKANATVMKYIKSFRTEGAEVLKKMREKTLQNILEASRDSYYNDDPLITDNEYDIIKEYMEVKYPKNIESTVIGADVKVDKVKLPYFMGSMDKIKPDTNAIDNWKKDYSGPYVLSTKLDGVSGLYSTENDEAKLYTRGNGKVGQDVSKFIGKLNMPEPSKIASNIVVRGEFIIRKDIFKVYYGADFANSRNFVSGVINSKSPSAEKLNHVDFVAYELIKPVLKPSDQYKFMSEQGFIVAKNELHPNVSNEILSDILVSWRNDSEYEMDGIICCDDNIYPRIDGNPDFAFAFKMVLGDQIAEAKVLAVEWSPSKDGLLKPRIRIEPINLGGTKIEYATAFNAAFVMKNKLGVGAKIKIIRSGDVIPYIMDVLEPAEHIMMPSEEYEWYGDTETDIVLKNKGDSKEVKIKNIEFFFDKLDVDGLGEGNIKRILDAGYDTVPKIINMSLDDFKGVFDTKGGKLAPKIHANIHKKLDEVELVDLMAASNLFGHGMGSKRMLVILEDYPDVLTSNETDNEKVEKMIKIKGVARKTAELFVSNINEFLTFLDEINMKKKLEIVEKKSDVNTGHVLYKKSIVMSGFRDDELNKKLNKVGANLTSAVSKNTFAVIVKDLTKITGKVEKAKEKGVKIFDKEGFINEYF</sequence>
<dbReference type="GO" id="GO:0006260">
    <property type="term" value="P:DNA replication"/>
    <property type="evidence" value="ECO:0007669"/>
    <property type="project" value="UniProtKB-KW"/>
</dbReference>
<evidence type="ECO:0000256" key="7">
    <source>
        <dbReference type="ARBA" id="ARBA00034005"/>
    </source>
</evidence>
<evidence type="ECO:0000256" key="5">
    <source>
        <dbReference type="ARBA" id="ARBA00022833"/>
    </source>
</evidence>
<dbReference type="SUPFAM" id="SSF52113">
    <property type="entry name" value="BRCT domain"/>
    <property type="match status" value="1"/>
</dbReference>
<dbReference type="Pfam" id="PF01653">
    <property type="entry name" value="DNA_ligase_aden"/>
    <property type="match status" value="1"/>
</dbReference>
<dbReference type="InterPro" id="IPR013840">
    <property type="entry name" value="DNAligase_N"/>
</dbReference>
<keyword evidence="6" id="KW-0520">NAD</keyword>
<dbReference type="Pfam" id="PF03120">
    <property type="entry name" value="OB_DNA_ligase"/>
    <property type="match status" value="1"/>
</dbReference>
<dbReference type="Gene3D" id="3.40.50.10190">
    <property type="entry name" value="BRCT domain"/>
    <property type="match status" value="1"/>
</dbReference>
<evidence type="ECO:0000313" key="9">
    <source>
        <dbReference type="EMBL" id="QHS95167.1"/>
    </source>
</evidence>
<dbReference type="InterPro" id="IPR001357">
    <property type="entry name" value="BRCT_dom"/>
</dbReference>
<dbReference type="Gene3D" id="3.30.470.30">
    <property type="entry name" value="DNA ligase/mRNA capping enzyme"/>
    <property type="match status" value="1"/>
</dbReference>
<evidence type="ECO:0000259" key="8">
    <source>
        <dbReference type="SMART" id="SM00532"/>
    </source>
</evidence>
<dbReference type="InterPro" id="IPR012340">
    <property type="entry name" value="NA-bd_OB-fold"/>
</dbReference>
<accession>A0A6C0BS01</accession>
<dbReference type="SMART" id="SM00532">
    <property type="entry name" value="LIGANc"/>
    <property type="match status" value="1"/>
</dbReference>
<keyword evidence="2" id="KW-0436">Ligase</keyword>
<dbReference type="EMBL" id="MN739243">
    <property type="protein sequence ID" value="QHS95167.1"/>
    <property type="molecule type" value="Genomic_DNA"/>
</dbReference>
<comment type="catalytic activity">
    <reaction evidence="7">
        <text>NAD(+) + (deoxyribonucleotide)n-3'-hydroxyl + 5'-phospho-(deoxyribonucleotide)m = (deoxyribonucleotide)n+m + AMP + beta-nicotinamide D-nucleotide.</text>
        <dbReference type="EC" id="6.5.1.2"/>
    </reaction>
</comment>
<name>A0A6C0BS01_9ZZZZ</name>
<evidence type="ECO:0000256" key="6">
    <source>
        <dbReference type="ARBA" id="ARBA00023027"/>
    </source>
</evidence>
<dbReference type="EC" id="6.5.1.2" evidence="1"/>
<protein>
    <recommendedName>
        <fullName evidence="1">DNA ligase (NAD(+))</fullName>
        <ecNumber evidence="1">6.5.1.2</ecNumber>
    </recommendedName>
</protein>
<dbReference type="InterPro" id="IPR036420">
    <property type="entry name" value="BRCT_dom_sf"/>
</dbReference>
<evidence type="ECO:0000256" key="4">
    <source>
        <dbReference type="ARBA" id="ARBA00022723"/>
    </source>
</evidence>
<dbReference type="SUPFAM" id="SSF50249">
    <property type="entry name" value="Nucleic acid-binding proteins"/>
    <property type="match status" value="1"/>
</dbReference>
<organism evidence="9">
    <name type="scientific">viral metagenome</name>
    <dbReference type="NCBI Taxonomy" id="1070528"/>
    <lineage>
        <taxon>unclassified sequences</taxon>
        <taxon>metagenomes</taxon>
        <taxon>organismal metagenomes</taxon>
    </lineage>
</organism>
<evidence type="ECO:0000256" key="3">
    <source>
        <dbReference type="ARBA" id="ARBA00022705"/>
    </source>
</evidence>
<evidence type="ECO:0000256" key="1">
    <source>
        <dbReference type="ARBA" id="ARBA00012722"/>
    </source>
</evidence>
<dbReference type="InterPro" id="IPR013839">
    <property type="entry name" value="DNAligase_adenylation"/>
</dbReference>
<dbReference type="InterPro" id="IPR004150">
    <property type="entry name" value="NAD_DNA_ligase_OB"/>
</dbReference>
<feature type="domain" description="NAD-dependent DNA ligase N-terminal" evidence="8">
    <location>
        <begin position="66"/>
        <end position="462"/>
    </location>
</feature>
<dbReference type="Gene3D" id="2.40.50.140">
    <property type="entry name" value="Nucleic acid-binding proteins"/>
    <property type="match status" value="1"/>
</dbReference>
<evidence type="ECO:0000256" key="2">
    <source>
        <dbReference type="ARBA" id="ARBA00022598"/>
    </source>
</evidence>
<reference evidence="9" key="1">
    <citation type="journal article" date="2020" name="Nature">
        <title>Giant virus diversity and host interactions through global metagenomics.</title>
        <authorList>
            <person name="Schulz F."/>
            <person name="Roux S."/>
            <person name="Paez-Espino D."/>
            <person name="Jungbluth S."/>
            <person name="Walsh D.A."/>
            <person name="Denef V.J."/>
            <person name="McMahon K.D."/>
            <person name="Konstantinidis K.T."/>
            <person name="Eloe-Fadrosh E.A."/>
            <person name="Kyrpides N.C."/>
            <person name="Woyke T."/>
        </authorList>
    </citation>
    <scope>NUCLEOTIDE SEQUENCE</scope>
    <source>
        <strain evidence="9">GVMAG-M-3300018428-16</strain>
    </source>
</reference>
<dbReference type="PIRSF" id="PIRSF001604">
    <property type="entry name" value="LigA"/>
    <property type="match status" value="1"/>
</dbReference>
<dbReference type="SUPFAM" id="SSF56091">
    <property type="entry name" value="DNA ligase/mRNA capping enzyme, catalytic domain"/>
    <property type="match status" value="1"/>
</dbReference>
<keyword evidence="4" id="KW-0479">Metal-binding</keyword>
<keyword evidence="3" id="KW-0235">DNA replication</keyword>
<dbReference type="Pfam" id="PF00533">
    <property type="entry name" value="BRCT"/>
    <property type="match status" value="1"/>
</dbReference>
<dbReference type="InterPro" id="IPR001679">
    <property type="entry name" value="DNA_ligase"/>
</dbReference>
<dbReference type="GO" id="GO:0006281">
    <property type="term" value="P:DNA repair"/>
    <property type="evidence" value="ECO:0007669"/>
    <property type="project" value="InterPro"/>
</dbReference>
<keyword evidence="5" id="KW-0862">Zinc</keyword>
<dbReference type="GO" id="GO:0003911">
    <property type="term" value="F:DNA ligase (NAD+) activity"/>
    <property type="evidence" value="ECO:0007669"/>
    <property type="project" value="UniProtKB-EC"/>
</dbReference>